<dbReference type="Gene3D" id="1.20.1050.10">
    <property type="match status" value="1"/>
</dbReference>
<dbReference type="InterPro" id="IPR004046">
    <property type="entry name" value="GST_C"/>
</dbReference>
<dbReference type="GO" id="GO:0006749">
    <property type="term" value="P:glutathione metabolic process"/>
    <property type="evidence" value="ECO:0007669"/>
    <property type="project" value="TreeGrafter"/>
</dbReference>
<accession>A0A6A4GKX7</accession>
<gene>
    <name evidence="2" type="ORF">BT96DRAFT_555756</name>
</gene>
<dbReference type="PANTHER" id="PTHR42673:SF4">
    <property type="entry name" value="MALEYLACETOACETATE ISOMERASE"/>
    <property type="match status" value="1"/>
</dbReference>
<dbReference type="GO" id="GO:0016034">
    <property type="term" value="F:maleylacetoacetate isomerase activity"/>
    <property type="evidence" value="ECO:0007669"/>
    <property type="project" value="TreeGrafter"/>
</dbReference>
<dbReference type="Proteomes" id="UP000799118">
    <property type="component" value="Unassembled WGS sequence"/>
</dbReference>
<dbReference type="InterPro" id="IPR036282">
    <property type="entry name" value="Glutathione-S-Trfase_C_sf"/>
</dbReference>
<proteinExistence type="predicted"/>
<keyword evidence="3" id="KW-1185">Reference proteome</keyword>
<dbReference type="Pfam" id="PF00043">
    <property type="entry name" value="GST_C"/>
    <property type="match status" value="1"/>
</dbReference>
<feature type="domain" description="GST C-terminal" evidence="1">
    <location>
        <begin position="28"/>
        <end position="156"/>
    </location>
</feature>
<dbReference type="GO" id="GO:0005739">
    <property type="term" value="C:mitochondrion"/>
    <property type="evidence" value="ECO:0007669"/>
    <property type="project" value="TreeGrafter"/>
</dbReference>
<dbReference type="InterPro" id="IPR010987">
    <property type="entry name" value="Glutathione-S-Trfase_C-like"/>
</dbReference>
<dbReference type="GO" id="GO:0004364">
    <property type="term" value="F:glutathione transferase activity"/>
    <property type="evidence" value="ECO:0007669"/>
    <property type="project" value="TreeGrafter"/>
</dbReference>
<organism evidence="2 3">
    <name type="scientific">Gymnopus androsaceus JB14</name>
    <dbReference type="NCBI Taxonomy" id="1447944"/>
    <lineage>
        <taxon>Eukaryota</taxon>
        <taxon>Fungi</taxon>
        <taxon>Dikarya</taxon>
        <taxon>Basidiomycota</taxon>
        <taxon>Agaricomycotina</taxon>
        <taxon>Agaricomycetes</taxon>
        <taxon>Agaricomycetidae</taxon>
        <taxon>Agaricales</taxon>
        <taxon>Marasmiineae</taxon>
        <taxon>Omphalotaceae</taxon>
        <taxon>Gymnopus</taxon>
    </lineage>
</organism>
<sequence length="156" mass="17349">MTLTQSIAMLDMLETHFPSPALLPAVNRPKERARVLEMAALVACEIQPPQSTRIRKKIKSDFGGDGNRWARDIYERGVDVFEELVKRGREDAGAGRYSVGDEVTWADVFLVPAVQGGLRVGLELDKYPLVDGIVKECWKLEAFRMGGVGEHGRLIP</sequence>
<reference evidence="2" key="1">
    <citation type="journal article" date="2019" name="Environ. Microbiol.">
        <title>Fungal ecological strategies reflected in gene transcription - a case study of two litter decomposers.</title>
        <authorList>
            <person name="Barbi F."/>
            <person name="Kohler A."/>
            <person name="Barry K."/>
            <person name="Baskaran P."/>
            <person name="Daum C."/>
            <person name="Fauchery L."/>
            <person name="Ihrmark K."/>
            <person name="Kuo A."/>
            <person name="LaButti K."/>
            <person name="Lipzen A."/>
            <person name="Morin E."/>
            <person name="Grigoriev I.V."/>
            <person name="Henrissat B."/>
            <person name="Lindahl B."/>
            <person name="Martin F."/>
        </authorList>
    </citation>
    <scope>NUCLEOTIDE SEQUENCE</scope>
    <source>
        <strain evidence="2">JB14</strain>
    </source>
</reference>
<protein>
    <submittedName>
        <fullName evidence="2">Glutathione S-transferase</fullName>
    </submittedName>
</protein>
<evidence type="ECO:0000313" key="3">
    <source>
        <dbReference type="Proteomes" id="UP000799118"/>
    </source>
</evidence>
<name>A0A6A4GKX7_9AGAR</name>
<dbReference type="OrthoDB" id="422574at2759"/>
<dbReference type="EMBL" id="ML769918">
    <property type="protein sequence ID" value="KAE9386050.1"/>
    <property type="molecule type" value="Genomic_DNA"/>
</dbReference>
<dbReference type="GO" id="GO:0006559">
    <property type="term" value="P:L-phenylalanine catabolic process"/>
    <property type="evidence" value="ECO:0007669"/>
    <property type="project" value="TreeGrafter"/>
</dbReference>
<dbReference type="PANTHER" id="PTHR42673">
    <property type="entry name" value="MALEYLACETOACETATE ISOMERASE"/>
    <property type="match status" value="1"/>
</dbReference>
<dbReference type="SUPFAM" id="SSF47616">
    <property type="entry name" value="GST C-terminal domain-like"/>
    <property type="match status" value="1"/>
</dbReference>
<evidence type="ECO:0000313" key="2">
    <source>
        <dbReference type="EMBL" id="KAE9386050.1"/>
    </source>
</evidence>
<dbReference type="AlphaFoldDB" id="A0A6A4GKX7"/>
<evidence type="ECO:0000259" key="1">
    <source>
        <dbReference type="PROSITE" id="PS50405"/>
    </source>
</evidence>
<dbReference type="PROSITE" id="PS50405">
    <property type="entry name" value="GST_CTER"/>
    <property type="match status" value="1"/>
</dbReference>